<evidence type="ECO:0000256" key="5">
    <source>
        <dbReference type="HAMAP-Rule" id="MF_00014"/>
    </source>
</evidence>
<keyword evidence="2 5" id="KW-0690">Ribosome biogenesis</keyword>
<dbReference type="InterPro" id="IPR011033">
    <property type="entry name" value="PRC_barrel-like_sf"/>
</dbReference>
<keyword evidence="3 5" id="KW-0698">rRNA processing</keyword>
<dbReference type="Pfam" id="PF24986">
    <property type="entry name" value="PRC_RimM"/>
    <property type="match status" value="1"/>
</dbReference>
<dbReference type="InterPro" id="IPR036976">
    <property type="entry name" value="RimM_N_sf"/>
</dbReference>
<dbReference type="GO" id="GO:0042274">
    <property type="term" value="P:ribosomal small subunit biogenesis"/>
    <property type="evidence" value="ECO:0007669"/>
    <property type="project" value="UniProtKB-UniRule"/>
</dbReference>
<dbReference type="GO" id="GO:0005737">
    <property type="term" value="C:cytoplasm"/>
    <property type="evidence" value="ECO:0007669"/>
    <property type="project" value="UniProtKB-SubCell"/>
</dbReference>
<comment type="similarity">
    <text evidence="5">Belongs to the RimM family.</text>
</comment>
<dbReference type="GO" id="GO:0005840">
    <property type="term" value="C:ribosome"/>
    <property type="evidence" value="ECO:0007669"/>
    <property type="project" value="InterPro"/>
</dbReference>
<name>A0A388TET0_9BACT</name>
<dbReference type="Pfam" id="PF01782">
    <property type="entry name" value="RimM"/>
    <property type="match status" value="1"/>
</dbReference>
<dbReference type="InterPro" id="IPR056792">
    <property type="entry name" value="PRC_RimM"/>
</dbReference>
<accession>A0A388TET0</accession>
<dbReference type="Gene3D" id="2.30.30.240">
    <property type="entry name" value="PRC-barrel domain"/>
    <property type="match status" value="1"/>
</dbReference>
<dbReference type="PANTHER" id="PTHR33692:SF1">
    <property type="entry name" value="RIBOSOME MATURATION FACTOR RIMM"/>
    <property type="match status" value="1"/>
</dbReference>
<evidence type="ECO:0000259" key="6">
    <source>
        <dbReference type="Pfam" id="PF01782"/>
    </source>
</evidence>
<evidence type="ECO:0000313" key="8">
    <source>
        <dbReference type="EMBL" id="GBR75556.1"/>
    </source>
</evidence>
<dbReference type="InterPro" id="IPR009000">
    <property type="entry name" value="Transl_B-barrel_sf"/>
</dbReference>
<evidence type="ECO:0000256" key="2">
    <source>
        <dbReference type="ARBA" id="ARBA00022517"/>
    </source>
</evidence>
<evidence type="ECO:0000256" key="4">
    <source>
        <dbReference type="ARBA" id="ARBA00023186"/>
    </source>
</evidence>
<dbReference type="Gene3D" id="2.40.30.60">
    <property type="entry name" value="RimM"/>
    <property type="match status" value="1"/>
</dbReference>
<evidence type="ECO:0000259" key="7">
    <source>
        <dbReference type="Pfam" id="PF24986"/>
    </source>
</evidence>
<keyword evidence="1 5" id="KW-0963">Cytoplasm</keyword>
<proteinExistence type="inferred from homology"/>
<gene>
    <name evidence="5 8" type="primary">rimM</name>
    <name evidence="8" type="ORF">NO2_0219</name>
</gene>
<dbReference type="NCBIfam" id="TIGR02273">
    <property type="entry name" value="16S_RimM"/>
    <property type="match status" value="1"/>
</dbReference>
<dbReference type="InterPro" id="IPR011961">
    <property type="entry name" value="RimM"/>
</dbReference>
<comment type="caution">
    <text evidence="8">The sequence shown here is derived from an EMBL/GenBank/DDBJ whole genome shotgun (WGS) entry which is preliminary data.</text>
</comment>
<evidence type="ECO:0000313" key="9">
    <source>
        <dbReference type="Proteomes" id="UP000275925"/>
    </source>
</evidence>
<dbReference type="HAMAP" id="MF_00014">
    <property type="entry name" value="Ribosome_mat_RimM"/>
    <property type="match status" value="1"/>
</dbReference>
<sequence length="151" mass="16565">MYFLGVIVGAHGIKGEVKLRCQYPDFVFAPSQKIFIGGAEYTLAAARPHKAHILLALREITSRTAAVALCRQSVTIAAKPDGQTVWAEDVLRKEVYDQHGRFLGSVTEIIQSPAHDVLVVTGEKEILIPLVENFVREVGEKIKVDISALAE</sequence>
<dbReference type="EMBL" id="BGZO01000004">
    <property type="protein sequence ID" value="GBR75556.1"/>
    <property type="molecule type" value="Genomic_DNA"/>
</dbReference>
<dbReference type="GO" id="GO:0043022">
    <property type="term" value="F:ribosome binding"/>
    <property type="evidence" value="ECO:0007669"/>
    <property type="project" value="InterPro"/>
</dbReference>
<feature type="domain" description="Ribosome maturation factor RimM PRC barrel" evidence="7">
    <location>
        <begin position="95"/>
        <end position="140"/>
    </location>
</feature>
<evidence type="ECO:0000256" key="1">
    <source>
        <dbReference type="ARBA" id="ARBA00022490"/>
    </source>
</evidence>
<dbReference type="AlphaFoldDB" id="A0A388TET0"/>
<feature type="domain" description="RimM N-terminal" evidence="6">
    <location>
        <begin position="4"/>
        <end position="76"/>
    </location>
</feature>
<dbReference type="GO" id="GO:0006364">
    <property type="term" value="P:rRNA processing"/>
    <property type="evidence" value="ECO:0007669"/>
    <property type="project" value="UniProtKB-UniRule"/>
</dbReference>
<dbReference type="PANTHER" id="PTHR33692">
    <property type="entry name" value="RIBOSOME MATURATION FACTOR RIMM"/>
    <property type="match status" value="1"/>
</dbReference>
<organism evidence="8 9">
    <name type="scientific">Candidatus Termititenax persephonae</name>
    <dbReference type="NCBI Taxonomy" id="2218525"/>
    <lineage>
        <taxon>Bacteria</taxon>
        <taxon>Bacillati</taxon>
        <taxon>Candidatus Margulisiibacteriota</taxon>
        <taxon>Candidatus Termititenacia</taxon>
        <taxon>Candidatus Termititenacales</taxon>
        <taxon>Candidatus Termititenacaceae</taxon>
        <taxon>Candidatus Termititenax</taxon>
    </lineage>
</organism>
<reference evidence="8 9" key="1">
    <citation type="journal article" date="2019" name="ISME J.">
        <title>Genome analyses of uncultured TG2/ZB3 bacteria in 'Margulisbacteria' specifically attached to ectosymbiotic spirochetes of protists in the termite gut.</title>
        <authorList>
            <person name="Utami Y.D."/>
            <person name="Kuwahara H."/>
            <person name="Igai K."/>
            <person name="Murakami T."/>
            <person name="Sugaya K."/>
            <person name="Morikawa T."/>
            <person name="Nagura Y."/>
            <person name="Yuki M."/>
            <person name="Deevong P."/>
            <person name="Inoue T."/>
            <person name="Kihara K."/>
            <person name="Lo N."/>
            <person name="Yamada A."/>
            <person name="Ohkuma M."/>
            <person name="Hongoh Y."/>
        </authorList>
    </citation>
    <scope>NUCLEOTIDE SEQUENCE [LARGE SCALE GENOMIC DNA]</scope>
    <source>
        <strain evidence="8">NkOx7-02</strain>
    </source>
</reference>
<comment type="subcellular location">
    <subcellularLocation>
        <location evidence="5">Cytoplasm</location>
    </subcellularLocation>
</comment>
<evidence type="ECO:0000256" key="3">
    <source>
        <dbReference type="ARBA" id="ARBA00022552"/>
    </source>
</evidence>
<protein>
    <recommendedName>
        <fullName evidence="5">Ribosome maturation factor RimM</fullName>
    </recommendedName>
</protein>
<keyword evidence="9" id="KW-1185">Reference proteome</keyword>
<comment type="subunit">
    <text evidence="5">Binds ribosomal protein uS19.</text>
</comment>
<dbReference type="SUPFAM" id="SSF50346">
    <property type="entry name" value="PRC-barrel domain"/>
    <property type="match status" value="1"/>
</dbReference>
<dbReference type="SUPFAM" id="SSF50447">
    <property type="entry name" value="Translation proteins"/>
    <property type="match status" value="1"/>
</dbReference>
<comment type="domain">
    <text evidence="5">The PRC barrel domain binds ribosomal protein uS19.</text>
</comment>
<dbReference type="InterPro" id="IPR002676">
    <property type="entry name" value="RimM_N"/>
</dbReference>
<dbReference type="Proteomes" id="UP000275925">
    <property type="component" value="Unassembled WGS sequence"/>
</dbReference>
<comment type="function">
    <text evidence="5">An accessory protein needed during the final step in the assembly of 30S ribosomal subunit, possibly for assembly of the head region. Essential for efficient processing of 16S rRNA. May be needed both before and after RbfA during the maturation of 16S rRNA. It has affinity for free ribosomal 30S subunits but not for 70S ribosomes.</text>
</comment>
<keyword evidence="4 5" id="KW-0143">Chaperone</keyword>